<sequence>MGRSCGVRVPQYLTQCSQKLSLVLMFTLMLMLMVEPMIHCVGSTEEQVFKFECEAWTDGMSLMYEILSIAGIFMFCILVLDVTSISITMSEYTVLCTHALEQVMLCFMALFTVVCTFTFAIASMSREAQHVSGEEWKGFSATGSLIQVAFGLMDLESMAVVAQESPLLFIVILLFTMIVYSFFFNLLVSQFCGVYMSLASDIQGHARLGRGQIILETLKTVRMARWKRFMSSLALDRRVDFGEGDIGLAGGIKAWEPALLHAVSKDEIIRFGGQTDPSLPWPEKDAGDANEMERMIRGTIQRTLKSLLGKKGINKSGGDDTTSSHHSSSHRSSLDE</sequence>
<feature type="transmembrane region" description="Helical" evidence="2">
    <location>
        <begin position="167"/>
        <end position="188"/>
    </location>
</feature>
<keyword evidence="2" id="KW-0472">Membrane</keyword>
<feature type="transmembrane region" description="Helical" evidence="2">
    <location>
        <begin position="20"/>
        <end position="42"/>
    </location>
</feature>
<keyword evidence="2" id="KW-1133">Transmembrane helix</keyword>
<evidence type="ECO:0000313" key="4">
    <source>
        <dbReference type="Proteomes" id="UP001178507"/>
    </source>
</evidence>
<gene>
    <name evidence="3" type="ORF">EVOR1521_LOCUS11346</name>
</gene>
<protein>
    <submittedName>
        <fullName evidence="3">Uncharacterized protein</fullName>
    </submittedName>
</protein>
<evidence type="ECO:0000313" key="3">
    <source>
        <dbReference type="EMBL" id="CAJ1384474.1"/>
    </source>
</evidence>
<keyword evidence="4" id="KW-1185">Reference proteome</keyword>
<dbReference type="Proteomes" id="UP001178507">
    <property type="component" value="Unassembled WGS sequence"/>
</dbReference>
<dbReference type="AlphaFoldDB" id="A0AA36IBK1"/>
<evidence type="ECO:0000256" key="2">
    <source>
        <dbReference type="SAM" id="Phobius"/>
    </source>
</evidence>
<organism evidence="3 4">
    <name type="scientific">Effrenium voratum</name>
    <dbReference type="NCBI Taxonomy" id="2562239"/>
    <lineage>
        <taxon>Eukaryota</taxon>
        <taxon>Sar</taxon>
        <taxon>Alveolata</taxon>
        <taxon>Dinophyceae</taxon>
        <taxon>Suessiales</taxon>
        <taxon>Symbiodiniaceae</taxon>
        <taxon>Effrenium</taxon>
    </lineage>
</organism>
<dbReference type="EMBL" id="CAUJNA010001113">
    <property type="protein sequence ID" value="CAJ1384474.1"/>
    <property type="molecule type" value="Genomic_DNA"/>
</dbReference>
<accession>A0AA36IBK1</accession>
<keyword evidence="2" id="KW-0812">Transmembrane</keyword>
<feature type="region of interest" description="Disordered" evidence="1">
    <location>
        <begin position="310"/>
        <end position="336"/>
    </location>
</feature>
<comment type="caution">
    <text evidence="3">The sequence shown here is derived from an EMBL/GenBank/DDBJ whole genome shotgun (WGS) entry which is preliminary data.</text>
</comment>
<feature type="transmembrane region" description="Helical" evidence="2">
    <location>
        <begin position="62"/>
        <end position="82"/>
    </location>
</feature>
<reference evidence="3" key="1">
    <citation type="submission" date="2023-08" db="EMBL/GenBank/DDBJ databases">
        <authorList>
            <person name="Chen Y."/>
            <person name="Shah S."/>
            <person name="Dougan E. K."/>
            <person name="Thang M."/>
            <person name="Chan C."/>
        </authorList>
    </citation>
    <scope>NUCLEOTIDE SEQUENCE</scope>
</reference>
<name>A0AA36IBK1_9DINO</name>
<feature type="transmembrane region" description="Helical" evidence="2">
    <location>
        <begin position="103"/>
        <end position="124"/>
    </location>
</feature>
<proteinExistence type="predicted"/>
<evidence type="ECO:0000256" key="1">
    <source>
        <dbReference type="SAM" id="MobiDB-lite"/>
    </source>
</evidence>